<dbReference type="PROSITE" id="PS51471">
    <property type="entry name" value="FE2OG_OXY"/>
    <property type="match status" value="1"/>
</dbReference>
<proteinExistence type="inferred from homology"/>
<keyword evidence="2 7" id="KW-0479">Metal-binding</keyword>
<reference evidence="9 10" key="1">
    <citation type="submission" date="2016-11" db="EMBL/GenBank/DDBJ databases">
        <authorList>
            <person name="Jaros S."/>
            <person name="Januszkiewicz K."/>
            <person name="Wedrychowicz H."/>
        </authorList>
    </citation>
    <scope>NUCLEOTIDE SEQUENCE [LARGE SCALE GENOMIC DNA]</scope>
    <source>
        <strain evidence="9 10">GAS86</strain>
    </source>
</reference>
<evidence type="ECO:0000259" key="8">
    <source>
        <dbReference type="PROSITE" id="PS51471"/>
    </source>
</evidence>
<dbReference type="HAMAP" id="MF_00657">
    <property type="entry name" value="Hydroxyl_YbiX"/>
    <property type="match status" value="1"/>
</dbReference>
<dbReference type="AlphaFoldDB" id="A0A1N6HWU3"/>
<keyword evidence="3 7" id="KW-0847">Vitamin C</keyword>
<dbReference type="Gene3D" id="2.60.120.620">
    <property type="entry name" value="q2cbj1_9rhob like domain"/>
    <property type="match status" value="1"/>
</dbReference>
<dbReference type="Pfam" id="PF18331">
    <property type="entry name" value="PKHD_C"/>
    <property type="match status" value="1"/>
</dbReference>
<dbReference type="EMBL" id="FSRM01000001">
    <property type="protein sequence ID" value="SIO24236.1"/>
    <property type="molecule type" value="Genomic_DNA"/>
</dbReference>
<dbReference type="NCBIfam" id="NF003975">
    <property type="entry name" value="PRK05467.1-4"/>
    <property type="match status" value="1"/>
</dbReference>
<dbReference type="PANTHER" id="PTHR41536">
    <property type="entry name" value="PKHD-TYPE HYDROXYLASE YBIX"/>
    <property type="match status" value="1"/>
</dbReference>
<evidence type="ECO:0000256" key="2">
    <source>
        <dbReference type="ARBA" id="ARBA00022723"/>
    </source>
</evidence>
<dbReference type="SUPFAM" id="SSF51197">
    <property type="entry name" value="Clavaminate synthase-like"/>
    <property type="match status" value="1"/>
</dbReference>
<evidence type="ECO:0000256" key="5">
    <source>
        <dbReference type="ARBA" id="ARBA00023002"/>
    </source>
</evidence>
<dbReference type="InterPro" id="IPR006620">
    <property type="entry name" value="Pro_4_hyd_alph"/>
</dbReference>
<dbReference type="GO" id="GO:0031418">
    <property type="term" value="F:L-ascorbic acid binding"/>
    <property type="evidence" value="ECO:0007669"/>
    <property type="project" value="UniProtKB-KW"/>
</dbReference>
<evidence type="ECO:0000313" key="9">
    <source>
        <dbReference type="EMBL" id="SIO24236.1"/>
    </source>
</evidence>
<evidence type="ECO:0000313" key="10">
    <source>
        <dbReference type="Proteomes" id="UP000184693"/>
    </source>
</evidence>
<feature type="domain" description="Fe2OG dioxygenase" evidence="8">
    <location>
        <begin position="80"/>
        <end position="179"/>
    </location>
</feature>
<dbReference type="PANTHER" id="PTHR41536:SF1">
    <property type="entry name" value="PKHD-TYPE HYDROXYLASE YBIX"/>
    <property type="match status" value="1"/>
</dbReference>
<dbReference type="OrthoDB" id="9812472at2"/>
<name>A0A1N6HWU3_9BURK</name>
<dbReference type="InterPro" id="IPR041097">
    <property type="entry name" value="PKHD_C"/>
</dbReference>
<feature type="binding site" evidence="7">
    <location>
        <position position="98"/>
    </location>
    <ligand>
        <name>Fe cation</name>
        <dbReference type="ChEBI" id="CHEBI:24875"/>
    </ligand>
</feature>
<keyword evidence="5 7" id="KW-0560">Oxidoreductase</keyword>
<organism evidence="9 10">
    <name type="scientific">Paraburkholderia phenazinium</name>
    <dbReference type="NCBI Taxonomy" id="60549"/>
    <lineage>
        <taxon>Bacteria</taxon>
        <taxon>Pseudomonadati</taxon>
        <taxon>Pseudomonadota</taxon>
        <taxon>Betaproteobacteria</taxon>
        <taxon>Burkholderiales</taxon>
        <taxon>Burkholderiaceae</taxon>
        <taxon>Paraburkholderia</taxon>
    </lineage>
</organism>
<evidence type="ECO:0000256" key="6">
    <source>
        <dbReference type="ARBA" id="ARBA00023004"/>
    </source>
</evidence>
<keyword evidence="4 7" id="KW-0223">Dioxygenase</keyword>
<dbReference type="NCBIfam" id="NF003974">
    <property type="entry name" value="PRK05467.1-3"/>
    <property type="match status" value="1"/>
</dbReference>
<dbReference type="GO" id="GO:0006879">
    <property type="term" value="P:intracellular iron ion homeostasis"/>
    <property type="evidence" value="ECO:0007669"/>
    <property type="project" value="TreeGrafter"/>
</dbReference>
<dbReference type="InterPro" id="IPR005123">
    <property type="entry name" value="Oxoglu/Fe-dep_dioxygenase_dom"/>
</dbReference>
<dbReference type="Proteomes" id="UP000184693">
    <property type="component" value="Unassembled WGS sequence"/>
</dbReference>
<feature type="binding site" evidence="7">
    <location>
        <position position="160"/>
    </location>
    <ligand>
        <name>Fe cation</name>
        <dbReference type="ChEBI" id="CHEBI:24875"/>
    </ligand>
</feature>
<dbReference type="GO" id="GO:0016706">
    <property type="term" value="F:2-oxoglutarate-dependent dioxygenase activity"/>
    <property type="evidence" value="ECO:0007669"/>
    <property type="project" value="UniProtKB-UniRule"/>
</dbReference>
<dbReference type="GO" id="GO:0006974">
    <property type="term" value="P:DNA damage response"/>
    <property type="evidence" value="ECO:0007669"/>
    <property type="project" value="TreeGrafter"/>
</dbReference>
<dbReference type="SMART" id="SM00702">
    <property type="entry name" value="P4Hc"/>
    <property type="match status" value="1"/>
</dbReference>
<protein>
    <submittedName>
        <fullName evidence="9">PKHD-type hydroxylase</fullName>
    </submittedName>
</protein>
<accession>A0A1N6HWU3</accession>
<dbReference type="InterPro" id="IPR023550">
    <property type="entry name" value="PKHD_hydroxylase"/>
</dbReference>
<dbReference type="RefSeq" id="WP_074265554.1">
    <property type="nucleotide sequence ID" value="NZ_FSRM01000001.1"/>
</dbReference>
<comment type="cofactor">
    <cofactor evidence="1 7">
        <name>L-ascorbate</name>
        <dbReference type="ChEBI" id="CHEBI:38290"/>
    </cofactor>
</comment>
<comment type="cofactor">
    <cofactor evidence="7">
        <name>Fe(2+)</name>
        <dbReference type="ChEBI" id="CHEBI:29033"/>
    </cofactor>
    <text evidence="7">Binds 1 Fe(2+) ion per subunit.</text>
</comment>
<gene>
    <name evidence="9" type="ORF">SAMN05444168_3706</name>
</gene>
<keyword evidence="6 7" id="KW-0408">Iron</keyword>
<feature type="binding site" evidence="7">
    <location>
        <position position="170"/>
    </location>
    <ligand>
        <name>2-oxoglutarate</name>
        <dbReference type="ChEBI" id="CHEBI:16810"/>
    </ligand>
</feature>
<sequence>MLLQIPNVLNEEQLRFVRERLDAAGDAWVDGRATAGYQGAPVKRNQQIEQFSPLARELGDVILAELERHPLFISAVLPNQVYPPLFNRYEGGMQFGSHVDGAVRLLPNGSKVRTDVSMTLFLSAPDEYDGGELIIEDTYGVQQVKLAAGDMIVYPATSLHQVAPVTRGVRLASFFWAQSLVRSDTQRALLFDMDTAIQRLNSIQADDAARRSLVGCYHNLLRLWSET</sequence>
<dbReference type="GO" id="GO:0005506">
    <property type="term" value="F:iron ion binding"/>
    <property type="evidence" value="ECO:0007669"/>
    <property type="project" value="UniProtKB-UniRule"/>
</dbReference>
<dbReference type="Gene3D" id="4.10.860.20">
    <property type="entry name" value="Rabenosyn, Rab binding domain"/>
    <property type="match status" value="1"/>
</dbReference>
<feature type="binding site" evidence="7">
    <location>
        <position position="100"/>
    </location>
    <ligand>
        <name>Fe cation</name>
        <dbReference type="ChEBI" id="CHEBI:24875"/>
    </ligand>
</feature>
<evidence type="ECO:0000256" key="7">
    <source>
        <dbReference type="HAMAP-Rule" id="MF_00657"/>
    </source>
</evidence>
<dbReference type="InterPro" id="IPR044862">
    <property type="entry name" value="Pro_4_hyd_alph_FE2OG_OXY"/>
</dbReference>
<evidence type="ECO:0000256" key="4">
    <source>
        <dbReference type="ARBA" id="ARBA00022964"/>
    </source>
</evidence>
<evidence type="ECO:0000256" key="1">
    <source>
        <dbReference type="ARBA" id="ARBA00001961"/>
    </source>
</evidence>
<evidence type="ECO:0000256" key="3">
    <source>
        <dbReference type="ARBA" id="ARBA00022896"/>
    </source>
</evidence>
<dbReference type="Pfam" id="PF13640">
    <property type="entry name" value="2OG-FeII_Oxy_3"/>
    <property type="match status" value="1"/>
</dbReference>